<dbReference type="Proteomes" id="UP000521943">
    <property type="component" value="Unassembled WGS sequence"/>
</dbReference>
<feature type="compositionally biased region" description="Polar residues" evidence="2">
    <location>
        <begin position="425"/>
        <end position="437"/>
    </location>
</feature>
<feature type="region of interest" description="Disordered" evidence="2">
    <location>
        <begin position="410"/>
        <end position="467"/>
    </location>
</feature>
<dbReference type="GO" id="GO:0005778">
    <property type="term" value="C:peroxisomal membrane"/>
    <property type="evidence" value="ECO:0007669"/>
    <property type="project" value="InterPro"/>
</dbReference>
<feature type="region of interest" description="Disordered" evidence="2">
    <location>
        <begin position="146"/>
        <end position="170"/>
    </location>
</feature>
<organism evidence="3 4">
    <name type="scientific">Ephemerocybe angulata</name>
    <dbReference type="NCBI Taxonomy" id="980116"/>
    <lineage>
        <taxon>Eukaryota</taxon>
        <taxon>Fungi</taxon>
        <taxon>Dikarya</taxon>
        <taxon>Basidiomycota</taxon>
        <taxon>Agaricomycotina</taxon>
        <taxon>Agaricomycetes</taxon>
        <taxon>Agaricomycetidae</taxon>
        <taxon>Agaricales</taxon>
        <taxon>Agaricineae</taxon>
        <taxon>Psathyrellaceae</taxon>
        <taxon>Ephemerocybe</taxon>
    </lineage>
</organism>
<keyword evidence="4" id="KW-1185">Reference proteome</keyword>
<evidence type="ECO:0000313" key="4">
    <source>
        <dbReference type="Proteomes" id="UP000521943"/>
    </source>
</evidence>
<dbReference type="InterPro" id="IPR006966">
    <property type="entry name" value="Peroxin-3"/>
</dbReference>
<feature type="compositionally biased region" description="Polar residues" evidence="2">
    <location>
        <begin position="150"/>
        <end position="160"/>
    </location>
</feature>
<sequence length="581" mass="63298">MGFSIIPSRKTVMKTAGFFGGLYMANNFIRERLEEVKQKMEIETQAQDNLKRRFQQTHETTSYTVLALLPTLSSQILAEMNVETLTKELQSRSSKKPVAQPPPPQTPSLASSIEVVQEHDAHSVSSLSASIVQSWVDSSSNIAGEPGPSVSASLESLKSEGNNSASGSASVTSDLIPLLSESILSQSSIASNSSDSRTKAELWNEVKMLTLTRTLTTLYSITLLCLLTTLQLTLLARSKYVQSVVEEEEQERIREKLEAQLTLSNMLFQGLGLGGGGAGLEGLEALLSGSSLGEDEDEEGCTVNEEISEETENKYLTMSWWLLHVGWKDVGERVRRGVEEVFEGVSLKTKLSAMDLHRLVGDVRRRVEHEVTFEGTERRTSFSSSLLPSTPETIQHVLVQGGFLPSSENASTIPAYHLNPDTKDQPVSLSGTTHPNDTSTLSSSQLSPSRARSISLAGTSEAGASSAPPYPHIFNDAKFLSLMDETQSVIASPDFARVLEVCLDRAVDVLFQGLMKNVFVDDGSSEDMVRVRLAGLMPGLARWSQLALDALPNELVDTLLAVHEVPCLSAILFGKFEDMFP</sequence>
<dbReference type="AlphaFoldDB" id="A0A8H6I361"/>
<feature type="compositionally biased region" description="Low complexity" evidence="2">
    <location>
        <begin position="438"/>
        <end position="455"/>
    </location>
</feature>
<feature type="region of interest" description="Disordered" evidence="2">
    <location>
        <begin position="88"/>
        <end position="110"/>
    </location>
</feature>
<gene>
    <name evidence="3" type="ORF">DFP72DRAFT_889811</name>
</gene>
<feature type="coiled-coil region" evidence="1">
    <location>
        <begin position="26"/>
        <end position="53"/>
    </location>
</feature>
<dbReference type="GO" id="GO:0045046">
    <property type="term" value="P:protein import into peroxisome membrane"/>
    <property type="evidence" value="ECO:0007669"/>
    <property type="project" value="TreeGrafter"/>
</dbReference>
<dbReference type="PANTHER" id="PTHR28080:SF1">
    <property type="entry name" value="PEROXISOMAL BIOGENESIS FACTOR 3"/>
    <property type="match status" value="1"/>
</dbReference>
<reference evidence="3 4" key="1">
    <citation type="submission" date="2020-07" db="EMBL/GenBank/DDBJ databases">
        <title>Comparative genomics of pyrophilous fungi reveals a link between fire events and developmental genes.</title>
        <authorList>
            <consortium name="DOE Joint Genome Institute"/>
            <person name="Steindorff A.S."/>
            <person name="Carver A."/>
            <person name="Calhoun S."/>
            <person name="Stillman K."/>
            <person name="Liu H."/>
            <person name="Lipzen A."/>
            <person name="Pangilinan J."/>
            <person name="Labutti K."/>
            <person name="Bruns T.D."/>
            <person name="Grigoriev I.V."/>
        </authorList>
    </citation>
    <scope>NUCLEOTIDE SEQUENCE [LARGE SCALE GENOMIC DNA]</scope>
    <source>
        <strain evidence="3 4">CBS 144469</strain>
    </source>
</reference>
<evidence type="ECO:0000256" key="1">
    <source>
        <dbReference type="SAM" id="Coils"/>
    </source>
</evidence>
<feature type="compositionally biased region" description="Low complexity" evidence="2">
    <location>
        <begin position="161"/>
        <end position="170"/>
    </location>
</feature>
<evidence type="ECO:0000256" key="2">
    <source>
        <dbReference type="SAM" id="MobiDB-lite"/>
    </source>
</evidence>
<protein>
    <submittedName>
        <fullName evidence="3">Peroxin-3-domain-containing protein</fullName>
    </submittedName>
</protein>
<evidence type="ECO:0000313" key="3">
    <source>
        <dbReference type="EMBL" id="KAF6758055.1"/>
    </source>
</evidence>
<dbReference type="Pfam" id="PF04882">
    <property type="entry name" value="Peroxin-3"/>
    <property type="match status" value="1"/>
</dbReference>
<dbReference type="PANTHER" id="PTHR28080">
    <property type="entry name" value="PEROXISOMAL BIOGENESIS FACTOR 3"/>
    <property type="match status" value="1"/>
</dbReference>
<dbReference type="GO" id="GO:0030674">
    <property type="term" value="F:protein-macromolecule adaptor activity"/>
    <property type="evidence" value="ECO:0007669"/>
    <property type="project" value="TreeGrafter"/>
</dbReference>
<dbReference type="EMBL" id="JACGCI010000020">
    <property type="protein sequence ID" value="KAF6758055.1"/>
    <property type="molecule type" value="Genomic_DNA"/>
</dbReference>
<name>A0A8H6I361_9AGAR</name>
<keyword evidence="1" id="KW-0175">Coiled coil</keyword>
<accession>A0A8H6I361</accession>
<dbReference type="OrthoDB" id="45930at2759"/>
<proteinExistence type="predicted"/>
<comment type="caution">
    <text evidence="3">The sequence shown here is derived from an EMBL/GenBank/DDBJ whole genome shotgun (WGS) entry which is preliminary data.</text>
</comment>